<proteinExistence type="predicted"/>
<feature type="compositionally biased region" description="Acidic residues" evidence="1">
    <location>
        <begin position="105"/>
        <end position="114"/>
    </location>
</feature>
<accession>A0A9W7GDS3</accession>
<sequence>MYAVMDINDRKRVKLDEEISFDEGEGGSVNWDAELSTLLTGGGGEGGLLGLARPIGNDSIDEVREMRMEKGRLRKQKEDMEKLKDKFKGGEKDADWIPGVKKGDDDDDEPWFTG</sequence>
<dbReference type="EMBL" id="BRYA01000208">
    <property type="protein sequence ID" value="GMI44176.1"/>
    <property type="molecule type" value="Genomic_DNA"/>
</dbReference>
<dbReference type="Proteomes" id="UP001165065">
    <property type="component" value="Unassembled WGS sequence"/>
</dbReference>
<name>A0A9W7GDS3_9STRA</name>
<organism evidence="2 3">
    <name type="scientific">Triparma columacea</name>
    <dbReference type="NCBI Taxonomy" id="722753"/>
    <lineage>
        <taxon>Eukaryota</taxon>
        <taxon>Sar</taxon>
        <taxon>Stramenopiles</taxon>
        <taxon>Ochrophyta</taxon>
        <taxon>Bolidophyceae</taxon>
        <taxon>Parmales</taxon>
        <taxon>Triparmaceae</taxon>
        <taxon>Triparma</taxon>
    </lineage>
</organism>
<gene>
    <name evidence="2" type="ORF">TrCOL_g5499</name>
</gene>
<comment type="caution">
    <text evidence="2">The sequence shown here is derived from an EMBL/GenBank/DDBJ whole genome shotgun (WGS) entry which is preliminary data.</text>
</comment>
<feature type="region of interest" description="Disordered" evidence="1">
    <location>
        <begin position="70"/>
        <end position="114"/>
    </location>
</feature>
<protein>
    <submittedName>
        <fullName evidence="2">Uncharacterized protein</fullName>
    </submittedName>
</protein>
<dbReference type="AlphaFoldDB" id="A0A9W7GDS3"/>
<feature type="compositionally biased region" description="Basic and acidic residues" evidence="1">
    <location>
        <begin position="70"/>
        <end position="95"/>
    </location>
</feature>
<reference evidence="3" key="1">
    <citation type="journal article" date="2023" name="Commun. Biol.">
        <title>Genome analysis of Parmales, the sister group of diatoms, reveals the evolutionary specialization of diatoms from phago-mixotrophs to photoautotrophs.</title>
        <authorList>
            <person name="Ban H."/>
            <person name="Sato S."/>
            <person name="Yoshikawa S."/>
            <person name="Yamada K."/>
            <person name="Nakamura Y."/>
            <person name="Ichinomiya M."/>
            <person name="Sato N."/>
            <person name="Blanc-Mathieu R."/>
            <person name="Endo H."/>
            <person name="Kuwata A."/>
            <person name="Ogata H."/>
        </authorList>
    </citation>
    <scope>NUCLEOTIDE SEQUENCE [LARGE SCALE GENOMIC DNA]</scope>
</reference>
<keyword evidence="3" id="KW-1185">Reference proteome</keyword>
<evidence type="ECO:0000313" key="3">
    <source>
        <dbReference type="Proteomes" id="UP001165065"/>
    </source>
</evidence>
<evidence type="ECO:0000313" key="2">
    <source>
        <dbReference type="EMBL" id="GMI44176.1"/>
    </source>
</evidence>
<evidence type="ECO:0000256" key="1">
    <source>
        <dbReference type="SAM" id="MobiDB-lite"/>
    </source>
</evidence>